<dbReference type="InParanoid" id="A0A162UZ30"/>
<evidence type="ECO:0000313" key="2">
    <source>
        <dbReference type="Proteomes" id="UP000077315"/>
    </source>
</evidence>
<dbReference type="STRING" id="763407.A0A162UZ30"/>
<dbReference type="VEuPathDB" id="FungiDB:PHYBLDRAFT_140970"/>
<dbReference type="EMBL" id="KV440973">
    <property type="protein sequence ID" value="OAD78913.1"/>
    <property type="molecule type" value="Genomic_DNA"/>
</dbReference>
<protein>
    <submittedName>
        <fullName evidence="1">Uncharacterized protein</fullName>
    </submittedName>
</protein>
<sequence length="150" mass="17043">MVQKNKYVIAHEVVETNNDDKHLHELGKVVRESKDVLDGLLNIGKLKLPTSTATMSDFLDTFSSILLFVSKLEKCAIDIKCAIEQLENRRSSIGFTFNRARPLIEGRARPEWMRPTWYSPPASNKPSRNCLSICLEEKHTAANPRTMSNK</sequence>
<dbReference type="Proteomes" id="UP000077315">
    <property type="component" value="Unassembled WGS sequence"/>
</dbReference>
<dbReference type="RefSeq" id="XP_018296953.1">
    <property type="nucleotide sequence ID" value="XM_018430496.1"/>
</dbReference>
<keyword evidence="2" id="KW-1185">Reference proteome</keyword>
<organism evidence="1 2">
    <name type="scientific">Phycomyces blakesleeanus (strain ATCC 8743b / DSM 1359 / FGSC 10004 / NBRC 33097 / NRRL 1555)</name>
    <dbReference type="NCBI Taxonomy" id="763407"/>
    <lineage>
        <taxon>Eukaryota</taxon>
        <taxon>Fungi</taxon>
        <taxon>Fungi incertae sedis</taxon>
        <taxon>Mucoromycota</taxon>
        <taxon>Mucoromycotina</taxon>
        <taxon>Mucoromycetes</taxon>
        <taxon>Mucorales</taxon>
        <taxon>Phycomycetaceae</taxon>
        <taxon>Phycomyces</taxon>
    </lineage>
</organism>
<dbReference type="AlphaFoldDB" id="A0A162UZ30"/>
<reference evidence="2" key="1">
    <citation type="submission" date="2015-06" db="EMBL/GenBank/DDBJ databases">
        <title>Expansion of signal transduction pathways in fungi by whole-genome duplication.</title>
        <authorList>
            <consortium name="DOE Joint Genome Institute"/>
            <person name="Corrochano L.M."/>
            <person name="Kuo A."/>
            <person name="Marcet-Houben M."/>
            <person name="Polaino S."/>
            <person name="Salamov A."/>
            <person name="Villalobos J.M."/>
            <person name="Alvarez M.I."/>
            <person name="Avalos J."/>
            <person name="Benito E.P."/>
            <person name="Benoit I."/>
            <person name="Burger G."/>
            <person name="Camino L.P."/>
            <person name="Canovas D."/>
            <person name="Cerda-Olmedo E."/>
            <person name="Cheng J.-F."/>
            <person name="Dominguez A."/>
            <person name="Elias M."/>
            <person name="Eslava A.P."/>
            <person name="Glaser F."/>
            <person name="Grimwood J."/>
            <person name="Gutierrez G."/>
            <person name="Heitman J."/>
            <person name="Henrissat B."/>
            <person name="Iturriaga E.A."/>
            <person name="Lang B.F."/>
            <person name="Lavin J.L."/>
            <person name="Lee S."/>
            <person name="Li W."/>
            <person name="Lindquist E."/>
            <person name="Lopez-Garcia S."/>
            <person name="Luque E.M."/>
            <person name="Marcos A.T."/>
            <person name="Martin J."/>
            <person name="McCluskey K."/>
            <person name="Medina H.R."/>
            <person name="Miralles-Duran A."/>
            <person name="Miyazaki A."/>
            <person name="Munoz-Torres E."/>
            <person name="Oguiza J.A."/>
            <person name="Ohm R."/>
            <person name="Olmedo M."/>
            <person name="Orejas M."/>
            <person name="Ortiz-Castellanos L."/>
            <person name="Pisabarro A.G."/>
            <person name="Rodriguez-Romero J."/>
            <person name="Ruiz-Herrera J."/>
            <person name="Ruiz-Vazquez R."/>
            <person name="Sanz C."/>
            <person name="Schackwitz W."/>
            <person name="Schmutz J."/>
            <person name="Shahriari M."/>
            <person name="Shelest E."/>
            <person name="Silva-Franco F."/>
            <person name="Soanes D."/>
            <person name="Syed K."/>
            <person name="Tagua V.G."/>
            <person name="Talbot N.J."/>
            <person name="Thon M."/>
            <person name="De vries R.P."/>
            <person name="Wiebenga A."/>
            <person name="Yadav J.S."/>
            <person name="Braun E.L."/>
            <person name="Baker S."/>
            <person name="Garre V."/>
            <person name="Horwitz B."/>
            <person name="Torres-Martinez S."/>
            <person name="Idnurm A."/>
            <person name="Herrera-Estrella A."/>
            <person name="Gabaldon T."/>
            <person name="Grigoriev I.V."/>
        </authorList>
    </citation>
    <scope>NUCLEOTIDE SEQUENCE [LARGE SCALE GENOMIC DNA]</scope>
    <source>
        <strain evidence="2">NRRL 1555(-)</strain>
    </source>
</reference>
<name>A0A162UZ30_PHYB8</name>
<dbReference type="GeneID" id="28991402"/>
<dbReference type="OrthoDB" id="2242533at2759"/>
<evidence type="ECO:0000313" key="1">
    <source>
        <dbReference type="EMBL" id="OAD78913.1"/>
    </source>
</evidence>
<gene>
    <name evidence="1" type="ORF">PHYBLDRAFT_140970</name>
</gene>
<accession>A0A162UZ30</accession>
<proteinExistence type="predicted"/>